<dbReference type="RefSeq" id="WP_013386028.1">
    <property type="nucleotide sequence ID" value="NC_014628.2"/>
</dbReference>
<keyword evidence="4" id="KW-0614">Plasmid</keyword>
<name>E3EL52_PAEPS</name>
<protein>
    <recommendedName>
        <fullName evidence="6">ADP-ribosyl-[dinitrogen reductase] hydrolase</fullName>
    </recommendedName>
</protein>
<dbReference type="PANTHER" id="PTHR16222:SF24">
    <property type="entry name" value="ADP-RIBOSYLHYDROLASE ARH3"/>
    <property type="match status" value="1"/>
</dbReference>
<proteinExistence type="inferred from homology"/>
<reference evidence="4 5" key="1">
    <citation type="journal article" date="2011" name="J. Bacteriol.">
        <title>Complete genome sequence of Paenibacillus polymyxa SC2, a strain of plant growth-promoting Rhizobacterium with broad-spectrum antimicrobial activity.</title>
        <authorList>
            <person name="Ma M."/>
            <person name="Wang C."/>
            <person name="Ding Y."/>
            <person name="Li L."/>
            <person name="Shen D."/>
            <person name="Jiang X."/>
            <person name="Guan D."/>
            <person name="Cao F."/>
            <person name="Chen H."/>
            <person name="Feng R."/>
            <person name="Wang X."/>
            <person name="Ge Y."/>
            <person name="Yao L."/>
            <person name="Bing X."/>
            <person name="Yang X."/>
            <person name="Li J."/>
            <person name="Du B."/>
        </authorList>
    </citation>
    <scope>NUCLEOTIDE SEQUENCE [LARGE SCALE GENOMIC DNA]</scope>
    <source>
        <strain evidence="4 5">SC2</strain>
        <plasmid evidence="5">pSC2</plasmid>
    </source>
</reference>
<organism evidence="4 5">
    <name type="scientific">Paenibacillus polymyxa (strain SC2)</name>
    <name type="common">Bacillus polymyxa</name>
    <dbReference type="NCBI Taxonomy" id="886882"/>
    <lineage>
        <taxon>Bacteria</taxon>
        <taxon>Bacillati</taxon>
        <taxon>Bacillota</taxon>
        <taxon>Bacilli</taxon>
        <taxon>Bacillales</taxon>
        <taxon>Paenibacillaceae</taxon>
        <taxon>Paenibacillus</taxon>
    </lineage>
</organism>
<feature type="binding site" evidence="3">
    <location>
        <position position="61"/>
    </location>
    <ligand>
        <name>Mg(2+)</name>
        <dbReference type="ChEBI" id="CHEBI:18420"/>
        <label>1</label>
    </ligand>
</feature>
<dbReference type="GO" id="GO:0016787">
    <property type="term" value="F:hydrolase activity"/>
    <property type="evidence" value="ECO:0007669"/>
    <property type="project" value="UniProtKB-KW"/>
</dbReference>
<dbReference type="Proteomes" id="UP000006868">
    <property type="component" value="Plasmid pSC2"/>
</dbReference>
<evidence type="ECO:0000256" key="3">
    <source>
        <dbReference type="PIRSR" id="PIRSR605502-1"/>
    </source>
</evidence>
<evidence type="ECO:0000313" key="5">
    <source>
        <dbReference type="Proteomes" id="UP000006868"/>
    </source>
</evidence>
<dbReference type="SUPFAM" id="SSF101478">
    <property type="entry name" value="ADP-ribosylglycohydrolase"/>
    <property type="match status" value="1"/>
</dbReference>
<dbReference type="OrthoDB" id="9798107at2"/>
<keyword evidence="3" id="KW-0479">Metal-binding</keyword>
<evidence type="ECO:0000256" key="1">
    <source>
        <dbReference type="ARBA" id="ARBA00010702"/>
    </source>
</evidence>
<evidence type="ECO:0000256" key="2">
    <source>
        <dbReference type="ARBA" id="ARBA00022801"/>
    </source>
</evidence>
<dbReference type="GO" id="GO:0046872">
    <property type="term" value="F:metal ion binding"/>
    <property type="evidence" value="ECO:0007669"/>
    <property type="project" value="UniProtKB-KW"/>
</dbReference>
<feature type="binding site" evidence="3">
    <location>
        <position position="62"/>
    </location>
    <ligand>
        <name>Mg(2+)</name>
        <dbReference type="ChEBI" id="CHEBI:18420"/>
        <label>1</label>
    </ligand>
</feature>
<dbReference type="InterPro" id="IPR005502">
    <property type="entry name" value="Ribosyl_crysJ1"/>
</dbReference>
<keyword evidence="3" id="KW-0460">Magnesium</keyword>
<feature type="binding site" evidence="3">
    <location>
        <position position="60"/>
    </location>
    <ligand>
        <name>Mg(2+)</name>
        <dbReference type="ChEBI" id="CHEBI:18420"/>
        <label>1</label>
    </ligand>
</feature>
<feature type="binding site" evidence="3">
    <location>
        <position position="244"/>
    </location>
    <ligand>
        <name>Mg(2+)</name>
        <dbReference type="ChEBI" id="CHEBI:18420"/>
        <label>1</label>
    </ligand>
</feature>
<dbReference type="PANTHER" id="PTHR16222">
    <property type="entry name" value="ADP-RIBOSYLGLYCOHYDROLASE"/>
    <property type="match status" value="1"/>
</dbReference>
<dbReference type="Gene3D" id="1.10.4080.10">
    <property type="entry name" value="ADP-ribosylation/Crystallin J1"/>
    <property type="match status" value="1"/>
</dbReference>
<dbReference type="InterPro" id="IPR050792">
    <property type="entry name" value="ADP-ribosylglycohydrolase"/>
</dbReference>
<dbReference type="eggNOG" id="COG1397">
    <property type="taxonomic scope" value="Bacteria"/>
</dbReference>
<evidence type="ECO:0008006" key="6">
    <source>
        <dbReference type="Google" id="ProtNLM"/>
    </source>
</evidence>
<gene>
    <name evidence="4" type="ORF">PPSC2_27075</name>
</gene>
<dbReference type="HOGENOM" id="CLU_024566_8_1_9"/>
<feature type="binding site" evidence="3">
    <location>
        <position position="246"/>
    </location>
    <ligand>
        <name>Mg(2+)</name>
        <dbReference type="ChEBI" id="CHEBI:18420"/>
        <label>1</label>
    </ligand>
</feature>
<dbReference type="KEGG" id="ppm:PPSC2_27075"/>
<dbReference type="PATRIC" id="fig|886882.15.peg.5725"/>
<dbReference type="EMBL" id="CP002214">
    <property type="protein sequence ID" value="ADO59614.1"/>
    <property type="molecule type" value="Genomic_DNA"/>
</dbReference>
<accession>E3EL52</accession>
<dbReference type="InterPro" id="IPR036705">
    <property type="entry name" value="Ribosyl_crysJ1_sf"/>
</dbReference>
<dbReference type="Pfam" id="PF03747">
    <property type="entry name" value="ADP_ribosyl_GH"/>
    <property type="match status" value="1"/>
</dbReference>
<comment type="cofactor">
    <cofactor evidence="3">
        <name>Mg(2+)</name>
        <dbReference type="ChEBI" id="CHEBI:18420"/>
    </cofactor>
    <text evidence="3">Binds 2 magnesium ions per subunit.</text>
</comment>
<feature type="binding site" evidence="3">
    <location>
        <position position="247"/>
    </location>
    <ligand>
        <name>Mg(2+)</name>
        <dbReference type="ChEBI" id="CHEBI:18420"/>
        <label>1</label>
    </ligand>
</feature>
<keyword evidence="2" id="KW-0378">Hydrolase</keyword>
<sequence>MDLEQSIKGAIYGIQIGDALGAAVECLSKNGIRKRYGKVEDYKSGIWGIPYFLKTKGSGTDDTRLSFAVLRGLLKDNPETGLTKEFNKERVKFLHIGRTLFYAYLLHGTNWKCTAKRVHSILKGKTAGNGALMRTLPVALLYDSWDDIVTLTTLQAEMTHLHPISTQSCLIYNRVAFLIMNQVSIRDAIMEATKRTDYENTFLQTPKLPPNGYAFHTLIWVLYWLYHSETFEEAVIGAVNEGGDADTIASLVGGIAGLYYGFNSIPGRFLSLKSRERLDAYTLKICLARSSRHQR</sequence>
<comment type="similarity">
    <text evidence="1">Belongs to the ADP-ribosylglycohydrolase family.</text>
</comment>
<evidence type="ECO:0000313" key="4">
    <source>
        <dbReference type="EMBL" id="ADO59614.1"/>
    </source>
</evidence>
<dbReference type="AlphaFoldDB" id="E3EL52"/>
<geneLocation type="plasmid" evidence="4 5">
    <name>pSC2</name>
</geneLocation>